<name>A0ABS4ATQ2_9PROT</name>
<proteinExistence type="predicted"/>
<feature type="domain" description="Response regulatory" evidence="3">
    <location>
        <begin position="15"/>
        <end position="134"/>
    </location>
</feature>
<dbReference type="Proteomes" id="UP000680815">
    <property type="component" value="Unassembled WGS sequence"/>
</dbReference>
<evidence type="ECO:0000259" key="3">
    <source>
        <dbReference type="PROSITE" id="PS50110"/>
    </source>
</evidence>
<evidence type="ECO:0000313" key="4">
    <source>
        <dbReference type="EMBL" id="MBP0464218.1"/>
    </source>
</evidence>
<evidence type="ECO:0000313" key="5">
    <source>
        <dbReference type="Proteomes" id="UP000680815"/>
    </source>
</evidence>
<gene>
    <name evidence="4" type="ORF">J5Y09_09865</name>
</gene>
<dbReference type="InterPro" id="IPR050595">
    <property type="entry name" value="Bact_response_regulator"/>
</dbReference>
<dbReference type="PANTHER" id="PTHR44591">
    <property type="entry name" value="STRESS RESPONSE REGULATOR PROTEIN 1"/>
    <property type="match status" value="1"/>
</dbReference>
<organism evidence="4 5">
    <name type="scientific">Roseomonas nitratireducens</name>
    <dbReference type="NCBI Taxonomy" id="2820810"/>
    <lineage>
        <taxon>Bacteria</taxon>
        <taxon>Pseudomonadati</taxon>
        <taxon>Pseudomonadota</taxon>
        <taxon>Alphaproteobacteria</taxon>
        <taxon>Acetobacterales</taxon>
        <taxon>Roseomonadaceae</taxon>
        <taxon>Roseomonas</taxon>
    </lineage>
</organism>
<reference evidence="4 5" key="1">
    <citation type="submission" date="2021-03" db="EMBL/GenBank/DDBJ databases">
        <authorList>
            <person name="So Y."/>
        </authorList>
    </citation>
    <scope>NUCLEOTIDE SEQUENCE [LARGE SCALE GENOMIC DNA]</scope>
    <source>
        <strain evidence="4 5">PWR1</strain>
    </source>
</reference>
<dbReference type="Pfam" id="PF00072">
    <property type="entry name" value="Response_reg"/>
    <property type="match status" value="1"/>
</dbReference>
<dbReference type="EMBL" id="JAGIYZ010000008">
    <property type="protein sequence ID" value="MBP0464218.1"/>
    <property type="molecule type" value="Genomic_DNA"/>
</dbReference>
<dbReference type="SUPFAM" id="SSF52172">
    <property type="entry name" value="CheY-like"/>
    <property type="match status" value="1"/>
</dbReference>
<evidence type="ECO:0000256" key="2">
    <source>
        <dbReference type="PROSITE-ProRule" id="PRU00169"/>
    </source>
</evidence>
<dbReference type="CDD" id="cd17546">
    <property type="entry name" value="REC_hyHK_CKI1_RcsC-like"/>
    <property type="match status" value="1"/>
</dbReference>
<comment type="caution">
    <text evidence="4">The sequence shown here is derived from an EMBL/GenBank/DDBJ whole genome shotgun (WGS) entry which is preliminary data.</text>
</comment>
<keyword evidence="5" id="KW-1185">Reference proteome</keyword>
<dbReference type="SMART" id="SM00448">
    <property type="entry name" value="REC"/>
    <property type="match status" value="1"/>
</dbReference>
<keyword evidence="1 2" id="KW-0597">Phosphoprotein</keyword>
<feature type="modified residue" description="4-aspartylphosphate" evidence="2">
    <location>
        <position position="66"/>
    </location>
</feature>
<dbReference type="PROSITE" id="PS50110">
    <property type="entry name" value="RESPONSE_REGULATORY"/>
    <property type="match status" value="1"/>
</dbReference>
<dbReference type="RefSeq" id="WP_209351594.1">
    <property type="nucleotide sequence ID" value="NZ_JAGIYZ010000008.1"/>
</dbReference>
<dbReference type="PANTHER" id="PTHR44591:SF3">
    <property type="entry name" value="RESPONSE REGULATORY DOMAIN-CONTAINING PROTEIN"/>
    <property type="match status" value="1"/>
</dbReference>
<dbReference type="InterPro" id="IPR011006">
    <property type="entry name" value="CheY-like_superfamily"/>
</dbReference>
<dbReference type="Gene3D" id="3.40.50.2300">
    <property type="match status" value="1"/>
</dbReference>
<sequence>MSETGAGTPAPAPLAILIVDDEEEVALEIADGLRSDGYVVEVVTSGRAALDRIELAPGRFGVVVTDIRMPGMDGVALARDILAMTDETRRPEVILVTGHGVPREIAQALPCDRVCVVRKPFRWNELIEPLESAHARAAARMATGA</sequence>
<accession>A0ABS4ATQ2</accession>
<protein>
    <submittedName>
        <fullName evidence="4">Response regulator</fullName>
    </submittedName>
</protein>
<dbReference type="InterPro" id="IPR001789">
    <property type="entry name" value="Sig_transdc_resp-reg_receiver"/>
</dbReference>
<evidence type="ECO:0000256" key="1">
    <source>
        <dbReference type="ARBA" id="ARBA00022553"/>
    </source>
</evidence>